<dbReference type="InterPro" id="IPR050301">
    <property type="entry name" value="NTE"/>
</dbReference>
<keyword evidence="3 4" id="KW-0443">Lipid metabolism</keyword>
<dbReference type="GO" id="GO:0016042">
    <property type="term" value="P:lipid catabolic process"/>
    <property type="evidence" value="ECO:0007669"/>
    <property type="project" value="UniProtKB-UniRule"/>
</dbReference>
<sequence length="324" mass="35601">MTTQHRQHKTKIGIALGGGAARGWAHIGILRQLADMGIHPEIVSGCSIGSLVGAAYAADNLDKLERWALSLTKIEMMRYFEFNTSFNGFVREEKLQQFFHEQVCARQQSIGGLKKQFASVATHLHDGEEIWFTDGPVMDAVWASISLPGLFPPFLHQGKWLIDGGLVNPVPVSLCRAMGADTVIAVNLNHNLPVAKKQKKISKPEAQLPPNNPAQNGPQIEIIGNHLINSVASSLRDYSNTLFPEKNDDNPMPSVIDAVAGSIYIMQDKITCSRMIDDPPEISLTPNLGSMGLLEFYNAQETIEEGRQSVLRIQPRIEEIIGSA</sequence>
<evidence type="ECO:0000259" key="5">
    <source>
        <dbReference type="PROSITE" id="PS51635"/>
    </source>
</evidence>
<comment type="caution">
    <text evidence="4">Lacks conserved residue(s) required for the propagation of feature annotation.</text>
</comment>
<dbReference type="EMBL" id="CACVAV010000406">
    <property type="protein sequence ID" value="CAA6825693.1"/>
    <property type="molecule type" value="Genomic_DNA"/>
</dbReference>
<feature type="active site" description="Proton acceptor" evidence="4">
    <location>
        <position position="163"/>
    </location>
</feature>
<dbReference type="InterPro" id="IPR016035">
    <property type="entry name" value="Acyl_Trfase/lysoPLipase"/>
</dbReference>
<dbReference type="PANTHER" id="PTHR14226">
    <property type="entry name" value="NEUROPATHY TARGET ESTERASE/SWISS CHEESE D.MELANOGASTER"/>
    <property type="match status" value="1"/>
</dbReference>
<protein>
    <submittedName>
        <fullName evidence="6">UPF0028 protein YchK</fullName>
    </submittedName>
</protein>
<feature type="short sequence motif" description="GXSXG" evidence="4">
    <location>
        <begin position="45"/>
        <end position="49"/>
    </location>
</feature>
<keyword evidence="2 4" id="KW-0442">Lipid degradation</keyword>
<dbReference type="PROSITE" id="PS51635">
    <property type="entry name" value="PNPLA"/>
    <property type="match status" value="1"/>
</dbReference>
<evidence type="ECO:0000256" key="3">
    <source>
        <dbReference type="ARBA" id="ARBA00023098"/>
    </source>
</evidence>
<reference evidence="6" key="1">
    <citation type="submission" date="2020-01" db="EMBL/GenBank/DDBJ databases">
        <authorList>
            <person name="Meier V. D."/>
            <person name="Meier V D."/>
        </authorList>
    </citation>
    <scope>NUCLEOTIDE SEQUENCE</scope>
    <source>
        <strain evidence="6">HLG_WM_MAG_08</strain>
    </source>
</reference>
<dbReference type="AlphaFoldDB" id="A0A6S6UA96"/>
<dbReference type="PANTHER" id="PTHR14226:SF76">
    <property type="entry name" value="NTE FAMILY PROTEIN RSSA"/>
    <property type="match status" value="1"/>
</dbReference>
<dbReference type="SUPFAM" id="SSF52151">
    <property type="entry name" value="FabD/lysophospholipase-like"/>
    <property type="match status" value="1"/>
</dbReference>
<keyword evidence="1 4" id="KW-0378">Hydrolase</keyword>
<dbReference type="GO" id="GO:0016787">
    <property type="term" value="F:hydrolase activity"/>
    <property type="evidence" value="ECO:0007669"/>
    <property type="project" value="UniProtKB-UniRule"/>
</dbReference>
<evidence type="ECO:0000313" key="6">
    <source>
        <dbReference type="EMBL" id="CAA6825693.1"/>
    </source>
</evidence>
<feature type="short sequence motif" description="DGA/G" evidence="4">
    <location>
        <begin position="163"/>
        <end position="165"/>
    </location>
</feature>
<dbReference type="Gene3D" id="3.40.1090.10">
    <property type="entry name" value="Cytosolic phospholipase A2 catalytic domain"/>
    <property type="match status" value="2"/>
</dbReference>
<proteinExistence type="predicted"/>
<feature type="active site" description="Nucleophile" evidence="4">
    <location>
        <position position="47"/>
    </location>
</feature>
<evidence type="ECO:0000256" key="1">
    <source>
        <dbReference type="ARBA" id="ARBA00022801"/>
    </source>
</evidence>
<accession>A0A6S6UA96</accession>
<organism evidence="6">
    <name type="scientific">uncultured Thiotrichaceae bacterium</name>
    <dbReference type="NCBI Taxonomy" id="298394"/>
    <lineage>
        <taxon>Bacteria</taxon>
        <taxon>Pseudomonadati</taxon>
        <taxon>Pseudomonadota</taxon>
        <taxon>Gammaproteobacteria</taxon>
        <taxon>Thiotrichales</taxon>
        <taxon>Thiotrichaceae</taxon>
        <taxon>environmental samples</taxon>
    </lineage>
</organism>
<feature type="domain" description="PNPLA" evidence="5">
    <location>
        <begin position="14"/>
        <end position="176"/>
    </location>
</feature>
<dbReference type="Pfam" id="PF01734">
    <property type="entry name" value="Patatin"/>
    <property type="match status" value="1"/>
</dbReference>
<evidence type="ECO:0000256" key="4">
    <source>
        <dbReference type="PROSITE-ProRule" id="PRU01161"/>
    </source>
</evidence>
<evidence type="ECO:0000256" key="2">
    <source>
        <dbReference type="ARBA" id="ARBA00022963"/>
    </source>
</evidence>
<name>A0A6S6UA96_9GAMM</name>
<gene>
    <name evidence="6" type="ORF">HELGO_WM61980</name>
</gene>
<dbReference type="InterPro" id="IPR002641">
    <property type="entry name" value="PNPLA_dom"/>
</dbReference>